<feature type="compositionally biased region" description="Polar residues" evidence="1">
    <location>
        <begin position="57"/>
        <end position="80"/>
    </location>
</feature>
<name>A0A9N8EF91_9STRA</name>
<protein>
    <submittedName>
        <fullName evidence="2">Uncharacterized protein</fullName>
    </submittedName>
</protein>
<reference evidence="2" key="1">
    <citation type="submission" date="2020-06" db="EMBL/GenBank/DDBJ databases">
        <authorList>
            <consortium name="Plant Systems Biology data submission"/>
        </authorList>
    </citation>
    <scope>NUCLEOTIDE SEQUENCE</scope>
    <source>
        <strain evidence="2">D6</strain>
    </source>
</reference>
<sequence>MTIRASGRHRPSLAQDASESLRDGSNSTVFRDILTRREEIEAEEIRALEDGALEATTDPQNDPANTASSSDLRTVPQQQAEFRRSSVRTSRRSYGLPEPQSQSASNLFAGDGSSAFFDVLTRRPELEARQRASEHIPPGQAEHILHLQTEQPQQQSKATELKKELGGPSSRKGSMGNTSTGIHEKPPPDSTPDETSILKKELGGPSSGRVTTVNPSTGIHTVSPSPAVTPPPDDEESGVLQTMDESTCEDKTSSVAIMTAQCEPLAEPSQQSFCPPASCTEDASDREANLKQNHMMKLAAEGKQRRLLYRRGEH</sequence>
<dbReference type="EMBL" id="CAICTM010001062">
    <property type="protein sequence ID" value="CAB9520007.1"/>
    <property type="molecule type" value="Genomic_DNA"/>
</dbReference>
<gene>
    <name evidence="2" type="ORF">SEMRO_1064_G237290.1</name>
</gene>
<evidence type="ECO:0000313" key="2">
    <source>
        <dbReference type="EMBL" id="CAB9520007.1"/>
    </source>
</evidence>
<feature type="compositionally biased region" description="Basic residues" evidence="1">
    <location>
        <begin position="1"/>
        <end position="11"/>
    </location>
</feature>
<dbReference type="Proteomes" id="UP001153069">
    <property type="component" value="Unassembled WGS sequence"/>
</dbReference>
<dbReference type="AlphaFoldDB" id="A0A9N8EF91"/>
<feature type="compositionally biased region" description="Polar residues" evidence="1">
    <location>
        <begin position="15"/>
        <end position="29"/>
    </location>
</feature>
<accession>A0A9N8EF91</accession>
<feature type="region of interest" description="Disordered" evidence="1">
    <location>
        <begin position="47"/>
        <end position="109"/>
    </location>
</feature>
<comment type="caution">
    <text evidence="2">The sequence shown here is derived from an EMBL/GenBank/DDBJ whole genome shotgun (WGS) entry which is preliminary data.</text>
</comment>
<feature type="compositionally biased region" description="Polar residues" evidence="1">
    <location>
        <begin position="148"/>
        <end position="158"/>
    </location>
</feature>
<feature type="region of interest" description="Disordered" evidence="1">
    <location>
        <begin position="127"/>
        <end position="243"/>
    </location>
</feature>
<evidence type="ECO:0000313" key="3">
    <source>
        <dbReference type="Proteomes" id="UP001153069"/>
    </source>
</evidence>
<keyword evidence="3" id="KW-1185">Reference proteome</keyword>
<feature type="compositionally biased region" description="Polar residues" evidence="1">
    <location>
        <begin position="171"/>
        <end position="181"/>
    </location>
</feature>
<proteinExistence type="predicted"/>
<feature type="compositionally biased region" description="Polar residues" evidence="1">
    <location>
        <begin position="208"/>
        <end position="220"/>
    </location>
</feature>
<feature type="region of interest" description="Disordered" evidence="1">
    <location>
        <begin position="1"/>
        <end position="29"/>
    </location>
</feature>
<organism evidence="2 3">
    <name type="scientific">Seminavis robusta</name>
    <dbReference type="NCBI Taxonomy" id="568900"/>
    <lineage>
        <taxon>Eukaryota</taxon>
        <taxon>Sar</taxon>
        <taxon>Stramenopiles</taxon>
        <taxon>Ochrophyta</taxon>
        <taxon>Bacillariophyta</taxon>
        <taxon>Bacillariophyceae</taxon>
        <taxon>Bacillariophycidae</taxon>
        <taxon>Naviculales</taxon>
        <taxon>Naviculaceae</taxon>
        <taxon>Seminavis</taxon>
    </lineage>
</organism>
<evidence type="ECO:0000256" key="1">
    <source>
        <dbReference type="SAM" id="MobiDB-lite"/>
    </source>
</evidence>